<dbReference type="EMBL" id="FQYO01000003">
    <property type="protein sequence ID" value="SHI77445.1"/>
    <property type="molecule type" value="Genomic_DNA"/>
</dbReference>
<evidence type="ECO:0000256" key="1">
    <source>
        <dbReference type="SAM" id="SignalP"/>
    </source>
</evidence>
<dbReference type="Proteomes" id="UP000184292">
    <property type="component" value="Unassembled WGS sequence"/>
</dbReference>
<dbReference type="AlphaFoldDB" id="A0A1M6DW91"/>
<protein>
    <submittedName>
        <fullName evidence="2">Uncharacterized protein</fullName>
    </submittedName>
</protein>
<feature type="chain" id="PRO_5009916856" evidence="1">
    <location>
        <begin position="20"/>
        <end position="131"/>
    </location>
</feature>
<gene>
    <name evidence="2" type="ORF">SAMN05444417_1634</name>
</gene>
<keyword evidence="1" id="KW-0732">Signal</keyword>
<reference evidence="2 3" key="1">
    <citation type="submission" date="2016-11" db="EMBL/GenBank/DDBJ databases">
        <authorList>
            <person name="Jaros S."/>
            <person name="Januszkiewicz K."/>
            <person name="Wedrychowicz H."/>
        </authorList>
    </citation>
    <scope>NUCLEOTIDE SEQUENCE [LARGE SCALE GENOMIC DNA]</scope>
    <source>
        <strain evidence="2 3">DSM 100565</strain>
    </source>
</reference>
<keyword evidence="3" id="KW-1185">Reference proteome</keyword>
<evidence type="ECO:0000313" key="2">
    <source>
        <dbReference type="EMBL" id="SHI77445.1"/>
    </source>
</evidence>
<accession>A0A1M6DW91</accession>
<feature type="signal peptide" evidence="1">
    <location>
        <begin position="1"/>
        <end position="19"/>
    </location>
</feature>
<proteinExistence type="predicted"/>
<dbReference type="OrthoDB" id="7875456at2"/>
<dbReference type="STRING" id="1447782.SAMN05444417_1634"/>
<name>A0A1M6DW91_9RHOB</name>
<organism evidence="2 3">
    <name type="scientific">Wenxinia saemankumensis</name>
    <dbReference type="NCBI Taxonomy" id="1447782"/>
    <lineage>
        <taxon>Bacteria</taxon>
        <taxon>Pseudomonadati</taxon>
        <taxon>Pseudomonadota</taxon>
        <taxon>Alphaproteobacteria</taxon>
        <taxon>Rhodobacterales</taxon>
        <taxon>Roseobacteraceae</taxon>
        <taxon>Wenxinia</taxon>
    </lineage>
</organism>
<evidence type="ECO:0000313" key="3">
    <source>
        <dbReference type="Proteomes" id="UP000184292"/>
    </source>
</evidence>
<sequence>MFRPVLPLLAALLALAACATPREACISSANRELRVIDRLVAETRANIGRGYALREVEEVRVVDDRCPVYDLNGQLSGYSSCDRTVTRTRDEPVAIDLNAERAKLDSLLERQAAQRRAVEEAVRSCTLRYPE</sequence>
<dbReference type="PROSITE" id="PS51257">
    <property type="entry name" value="PROKAR_LIPOPROTEIN"/>
    <property type="match status" value="1"/>
</dbReference>
<dbReference type="RefSeq" id="WP_073328066.1">
    <property type="nucleotide sequence ID" value="NZ_FQYO01000003.1"/>
</dbReference>